<name>A0ABU3VVZ7_9GAMM</name>
<dbReference type="NCBIfam" id="TIGR00254">
    <property type="entry name" value="GGDEF"/>
    <property type="match status" value="1"/>
</dbReference>
<reference evidence="5 6" key="1">
    <citation type="submission" date="2023-10" db="EMBL/GenBank/DDBJ databases">
        <title>Characteristics and mechanism of a salt-tolerant marine origin heterotrophic nitrifying- aerobic denitrifying bacteria Marinobacter xestospongiae HN1.</title>
        <authorList>
            <person name="Qi R."/>
        </authorList>
    </citation>
    <scope>NUCLEOTIDE SEQUENCE [LARGE SCALE GENOMIC DNA]</scope>
    <source>
        <strain evidence="5 6">HN1</strain>
    </source>
</reference>
<evidence type="ECO:0000256" key="1">
    <source>
        <dbReference type="SAM" id="Phobius"/>
    </source>
</evidence>
<evidence type="ECO:0000313" key="6">
    <source>
        <dbReference type="Proteomes" id="UP001269819"/>
    </source>
</evidence>
<evidence type="ECO:0000259" key="4">
    <source>
        <dbReference type="PROSITE" id="PS50887"/>
    </source>
</evidence>
<dbReference type="SMART" id="SM00304">
    <property type="entry name" value="HAMP"/>
    <property type="match status" value="1"/>
</dbReference>
<feature type="transmembrane region" description="Helical" evidence="1">
    <location>
        <begin position="141"/>
        <end position="167"/>
    </location>
</feature>
<dbReference type="Gene3D" id="6.20.270.20">
    <property type="entry name" value="LapD/MoxY periplasmic domain"/>
    <property type="match status" value="1"/>
</dbReference>
<dbReference type="Pfam" id="PF16448">
    <property type="entry name" value="LapD_MoxY_N"/>
    <property type="match status" value="1"/>
</dbReference>
<dbReference type="Pfam" id="PF00672">
    <property type="entry name" value="HAMP"/>
    <property type="match status" value="1"/>
</dbReference>
<dbReference type="CDD" id="cd01948">
    <property type="entry name" value="EAL"/>
    <property type="match status" value="1"/>
</dbReference>
<keyword evidence="6" id="KW-1185">Reference proteome</keyword>
<dbReference type="InterPro" id="IPR003660">
    <property type="entry name" value="HAMP_dom"/>
</dbReference>
<evidence type="ECO:0000313" key="5">
    <source>
        <dbReference type="EMBL" id="MDV2078442.1"/>
    </source>
</evidence>
<proteinExistence type="predicted"/>
<dbReference type="Gene3D" id="3.20.20.450">
    <property type="entry name" value="EAL domain"/>
    <property type="match status" value="1"/>
</dbReference>
<dbReference type="SUPFAM" id="SSF55073">
    <property type="entry name" value="Nucleotide cyclase"/>
    <property type="match status" value="1"/>
</dbReference>
<dbReference type="PROSITE" id="PS50883">
    <property type="entry name" value="EAL"/>
    <property type="match status" value="1"/>
</dbReference>
<organism evidence="5 6">
    <name type="scientific">Marinobacter xestospongiae</name>
    <dbReference type="NCBI Taxonomy" id="994319"/>
    <lineage>
        <taxon>Bacteria</taxon>
        <taxon>Pseudomonadati</taxon>
        <taxon>Pseudomonadota</taxon>
        <taxon>Gammaproteobacteria</taxon>
        <taxon>Pseudomonadales</taxon>
        <taxon>Marinobacteraceae</taxon>
        <taxon>Marinobacter</taxon>
    </lineage>
</organism>
<dbReference type="InterPro" id="IPR032244">
    <property type="entry name" value="LapD_MoxY_N"/>
</dbReference>
<dbReference type="InterPro" id="IPR001633">
    <property type="entry name" value="EAL_dom"/>
</dbReference>
<dbReference type="SMART" id="SM00267">
    <property type="entry name" value="GGDEF"/>
    <property type="match status" value="1"/>
</dbReference>
<feature type="domain" description="HAMP" evidence="3">
    <location>
        <begin position="168"/>
        <end position="220"/>
    </location>
</feature>
<dbReference type="Gene3D" id="3.30.110.200">
    <property type="match status" value="1"/>
</dbReference>
<dbReference type="InterPro" id="IPR000160">
    <property type="entry name" value="GGDEF_dom"/>
</dbReference>
<dbReference type="RefSeq" id="WP_316973210.1">
    <property type="nucleotide sequence ID" value="NZ_JAWIIJ010000004.1"/>
</dbReference>
<dbReference type="InterPro" id="IPR042461">
    <property type="entry name" value="LapD_MoxY_peri_C"/>
</dbReference>
<dbReference type="InterPro" id="IPR035919">
    <property type="entry name" value="EAL_sf"/>
</dbReference>
<dbReference type="InterPro" id="IPR043128">
    <property type="entry name" value="Rev_trsase/Diguanyl_cyclase"/>
</dbReference>
<dbReference type="PANTHER" id="PTHR33121">
    <property type="entry name" value="CYCLIC DI-GMP PHOSPHODIESTERASE PDEF"/>
    <property type="match status" value="1"/>
</dbReference>
<dbReference type="InterPro" id="IPR050706">
    <property type="entry name" value="Cyclic-di-GMP_PDE-like"/>
</dbReference>
<dbReference type="Pfam" id="PF00563">
    <property type="entry name" value="EAL"/>
    <property type="match status" value="1"/>
</dbReference>
<dbReference type="PANTHER" id="PTHR33121:SF23">
    <property type="entry name" value="CYCLIC DI-GMP PHOSPHODIESTERASE PDEB"/>
    <property type="match status" value="1"/>
</dbReference>
<accession>A0ABU3VVZ7</accession>
<protein>
    <submittedName>
        <fullName evidence="5">EAL domain-containing protein</fullName>
    </submittedName>
</protein>
<keyword evidence="1" id="KW-0812">Transmembrane</keyword>
<evidence type="ECO:0000259" key="2">
    <source>
        <dbReference type="PROSITE" id="PS50883"/>
    </source>
</evidence>
<dbReference type="SUPFAM" id="SSF158472">
    <property type="entry name" value="HAMP domain-like"/>
    <property type="match status" value="1"/>
</dbReference>
<dbReference type="SUPFAM" id="SSF141868">
    <property type="entry name" value="EAL domain-like"/>
    <property type="match status" value="1"/>
</dbReference>
<dbReference type="EMBL" id="JAWIIJ010000004">
    <property type="protein sequence ID" value="MDV2078442.1"/>
    <property type="molecule type" value="Genomic_DNA"/>
</dbReference>
<sequence>MLLLVFTGGLILLLLSTSLVLTLGSFRDYISGQLEDHARDGATALGMSLSHAIDGRDPVASSSLIDAAFDSSRYLSVQYLDHAGQPVAARSEPLGNFGVPDWFIALAEIPLVEGRAEVTQGWSLLGTVRVVSNPQQAYRDLWNITLAMVAINATVGGLGLVILFAILSRALGPLRQLEAQAQAVSGRDFSQRVTQSSTRDLNRVTRAMNQMSDDLGVLFEGQGKLIQHLRQLNNEDSVTGLASRTAFDQRLRVEVESEERAAPGALLLFQLSDFAEFNQQFGRDTADQMLGRVADLVKAFVLKHAGAFAGRRMGAEIAVYLPGAAQADARLWFNELVQQVYALYSDASLPLTVAVYGGIAQAEEGLGRGELLAMADEAMRQAHADGKTGCRGGDPGQAPHFGAESWRQRLEAALAEEALGLWQQPMVTRTGKAPAFYQVFSRIRCDDEWVRAGVFVPIAERFGLMPAVDRLVVIKAIDWLRQDRDRQLALSLGQSSLADSDFREQLIELLRDAVDVRRRLWIGVSEQAMGHHRKPVKALAQALGKLRVGMVIDHFGVGGVPFSYLQGLPIRALRIDHSFVHGIEAHEDNRFYLESVVSIAHSLGVQVYATGVETANEWETLQALGIDGAMGYHLGRPGPANGEAE</sequence>
<dbReference type="PROSITE" id="PS50887">
    <property type="entry name" value="GGDEF"/>
    <property type="match status" value="1"/>
</dbReference>
<feature type="domain" description="GGDEF" evidence="4">
    <location>
        <begin position="262"/>
        <end position="395"/>
    </location>
</feature>
<keyword evidence="1" id="KW-0472">Membrane</keyword>
<dbReference type="InterPro" id="IPR029787">
    <property type="entry name" value="Nucleotide_cyclase"/>
</dbReference>
<keyword evidence="1" id="KW-1133">Transmembrane helix</keyword>
<dbReference type="Pfam" id="PF00990">
    <property type="entry name" value="GGDEF"/>
    <property type="match status" value="1"/>
</dbReference>
<comment type="caution">
    <text evidence="5">The sequence shown here is derived from an EMBL/GenBank/DDBJ whole genome shotgun (WGS) entry which is preliminary data.</text>
</comment>
<dbReference type="SMART" id="SM00052">
    <property type="entry name" value="EAL"/>
    <property type="match status" value="1"/>
</dbReference>
<feature type="domain" description="EAL" evidence="2">
    <location>
        <begin position="403"/>
        <end position="645"/>
    </location>
</feature>
<evidence type="ECO:0000259" key="3">
    <source>
        <dbReference type="PROSITE" id="PS50885"/>
    </source>
</evidence>
<dbReference type="CDD" id="cd01949">
    <property type="entry name" value="GGDEF"/>
    <property type="match status" value="1"/>
</dbReference>
<gene>
    <name evidence="5" type="ORF">RYS15_07090</name>
</gene>
<dbReference type="CDD" id="cd06225">
    <property type="entry name" value="HAMP"/>
    <property type="match status" value="1"/>
</dbReference>
<dbReference type="Proteomes" id="UP001269819">
    <property type="component" value="Unassembled WGS sequence"/>
</dbReference>
<dbReference type="Gene3D" id="3.30.70.270">
    <property type="match status" value="1"/>
</dbReference>
<dbReference type="PROSITE" id="PS50885">
    <property type="entry name" value="HAMP"/>
    <property type="match status" value="1"/>
</dbReference>